<keyword evidence="6 9" id="KW-0408">Iron</keyword>
<evidence type="ECO:0000256" key="8">
    <source>
        <dbReference type="ARBA" id="ARBA00023128"/>
    </source>
</evidence>
<gene>
    <name evidence="12" type="ORF">APAL1065_LOCUS15966</name>
</gene>
<feature type="binding site" evidence="9">
    <location>
        <position position="175"/>
    </location>
    <ligand>
        <name>[2Fe-2S] cluster</name>
        <dbReference type="ChEBI" id="CHEBI:190135"/>
    </ligand>
</feature>
<dbReference type="AlphaFoldDB" id="A0A7S2YFW1"/>
<comment type="subunit">
    <text evidence="9">Monomer.</text>
</comment>
<evidence type="ECO:0000256" key="3">
    <source>
        <dbReference type="ARBA" id="ARBA00022485"/>
    </source>
</evidence>
<feature type="binding site" evidence="9">
    <location>
        <position position="177"/>
    </location>
    <ligand>
        <name>[2Fe-2S] cluster</name>
        <dbReference type="ChEBI" id="CHEBI:190135"/>
    </ligand>
</feature>
<feature type="binding site" evidence="9">
    <location>
        <position position="172"/>
    </location>
    <ligand>
        <name>[2Fe-2S] cluster</name>
        <dbReference type="ChEBI" id="CHEBI:190135"/>
    </ligand>
</feature>
<evidence type="ECO:0000256" key="9">
    <source>
        <dbReference type="HAMAP-Rule" id="MF_03115"/>
    </source>
</evidence>
<sequence length="234" mass="24782">MGIVKIEWDGSSASSLLEAIQKQQPELPISSIEQLSVVVSEDAKGLYNTMDLAAVAPFLTANATVSVELSLNTENVQTVSTSFVLAGLQTQSEKRQGDKNRVILTAQRRPSPPTATTTASAPIRLSLDLDANDDDMIDEDALLLSDASNLVKPPPAMSDAAKVDDCSGREPCADCTCGRASENEQPQQPSKAASSSCGKCSLGDAFRCANCPFLGKPAFKPGEEHLVLDLQDDL</sequence>
<dbReference type="InterPro" id="IPR007785">
    <property type="entry name" value="Anamorsin"/>
</dbReference>
<dbReference type="InterPro" id="IPR046408">
    <property type="entry name" value="CIAPIN1"/>
</dbReference>
<dbReference type="PANTHER" id="PTHR13273:SF14">
    <property type="entry name" value="ANAMORSIN"/>
    <property type="match status" value="1"/>
</dbReference>
<dbReference type="PANTHER" id="PTHR13273">
    <property type="entry name" value="ANAMORSIN"/>
    <property type="match status" value="1"/>
</dbReference>
<comment type="function">
    <text evidence="9">Component of the cytosolic iron-sulfur (Fe-S) protein assembly (CIA) machinery. Required for the maturation of extramitochondrial Fe-S proteins. Part of an electron transfer chain functioning in an early step of cytosolic Fe-S biogenesis, facilitating the de novo assembly of a [4Fe-4S] cluster on the cytosolic Fe-S scaffold complex. Electrons are transferred from NADPH via a FAD- and FMN-containing diflavin oxidoreductase. Together with the diflavin oxidoreductase, also required for the assembly of the diferric tyrosyl radical cofactor of ribonucleotide reductase (RNR), probably by providing electrons for reduction during radical cofactor maturation in the catalytic small subunit.</text>
</comment>
<evidence type="ECO:0000256" key="5">
    <source>
        <dbReference type="ARBA" id="ARBA00022723"/>
    </source>
</evidence>
<comment type="caution">
    <text evidence="9">Lacks conserved residue(s) required for the propagation of feature annotation.</text>
</comment>
<feature type="binding site" evidence="9">
    <location>
        <position position="197"/>
    </location>
    <ligand>
        <name>[4Fe-4S] cluster</name>
        <dbReference type="ChEBI" id="CHEBI:49883"/>
    </ligand>
</feature>
<evidence type="ECO:0000256" key="10">
    <source>
        <dbReference type="SAM" id="MobiDB-lite"/>
    </source>
</evidence>
<feature type="compositionally biased region" description="Low complexity" evidence="10">
    <location>
        <begin position="185"/>
        <end position="198"/>
    </location>
</feature>
<keyword evidence="4 9" id="KW-0963">Cytoplasm</keyword>
<comment type="cofactor">
    <cofactor evidence="9">
        <name>[2Fe-2S] cluster</name>
        <dbReference type="ChEBI" id="CHEBI:190135"/>
    </cofactor>
</comment>
<dbReference type="GO" id="GO:0005758">
    <property type="term" value="C:mitochondrial intermembrane space"/>
    <property type="evidence" value="ECO:0007669"/>
    <property type="project" value="UniProtKB-SubCell"/>
</dbReference>
<keyword evidence="9" id="KW-0001">2Fe-2S</keyword>
<dbReference type="Pfam" id="PF05093">
    <property type="entry name" value="CIAPIN1"/>
    <property type="match status" value="1"/>
</dbReference>
<feature type="binding site" evidence="9">
    <location>
        <position position="200"/>
    </location>
    <ligand>
        <name>[4Fe-4S] cluster</name>
        <dbReference type="ChEBI" id="CHEBI:49883"/>
    </ligand>
</feature>
<evidence type="ECO:0000313" key="12">
    <source>
        <dbReference type="EMBL" id="CAD9974686.1"/>
    </source>
</evidence>
<comment type="cofactor">
    <cofactor evidence="1 9">
        <name>[4Fe-4S] cluster</name>
        <dbReference type="ChEBI" id="CHEBI:49883"/>
    </cofactor>
</comment>
<keyword evidence="7 9" id="KW-0411">Iron-sulfur</keyword>
<dbReference type="GO" id="GO:0051539">
    <property type="term" value="F:4 iron, 4 sulfur cluster binding"/>
    <property type="evidence" value="ECO:0007669"/>
    <property type="project" value="UniProtKB-KW"/>
</dbReference>
<feature type="short sequence motif" description="Cx2C motif 1" evidence="9">
    <location>
        <begin position="197"/>
        <end position="200"/>
    </location>
</feature>
<feature type="binding site" evidence="9">
    <location>
        <position position="208"/>
    </location>
    <ligand>
        <name>[4Fe-4S] cluster</name>
        <dbReference type="ChEBI" id="CHEBI:49883"/>
    </ligand>
</feature>
<comment type="subcellular location">
    <subcellularLocation>
        <location evidence="9">Cytoplasm</location>
    </subcellularLocation>
    <subcellularLocation>
        <location evidence="9">Mitochondrion intermembrane space</location>
    </subcellularLocation>
</comment>
<dbReference type="EMBL" id="HBHT01023785">
    <property type="protein sequence ID" value="CAD9974686.1"/>
    <property type="molecule type" value="Transcribed_RNA"/>
</dbReference>
<dbReference type="HAMAP" id="MF_03115">
    <property type="entry name" value="Anamorsin"/>
    <property type="match status" value="1"/>
</dbReference>
<protein>
    <recommendedName>
        <fullName evidence="9">Anamorsin homolog</fullName>
    </recommendedName>
    <alternativeName>
        <fullName evidence="9">Fe-S cluster assembly protein DRE2 homolog</fullName>
    </alternativeName>
</protein>
<organism evidence="12">
    <name type="scientific">Entomoneis paludosa</name>
    <dbReference type="NCBI Taxonomy" id="265537"/>
    <lineage>
        <taxon>Eukaryota</taxon>
        <taxon>Sar</taxon>
        <taxon>Stramenopiles</taxon>
        <taxon>Ochrophyta</taxon>
        <taxon>Bacillariophyta</taxon>
        <taxon>Bacillariophyceae</taxon>
        <taxon>Bacillariophycidae</taxon>
        <taxon>Entomoneidaceae</taxon>
        <taxon>Entomoneis</taxon>
    </lineage>
</organism>
<comment type="domain">
    <text evidence="9">The N-terminal domain has structural similarity with S-adenosyl-L-methionine-dependent methyltransferases, but does not bind S-adenosyl-L-methionine. It is required for correct assembly of the 2 Fe-S clusters.</text>
</comment>
<feature type="binding site" evidence="9">
    <location>
        <position position="166"/>
    </location>
    <ligand>
        <name>[2Fe-2S] cluster</name>
        <dbReference type="ChEBI" id="CHEBI:190135"/>
    </ligand>
</feature>
<accession>A0A7S2YFW1</accession>
<evidence type="ECO:0000259" key="11">
    <source>
        <dbReference type="Pfam" id="PF05093"/>
    </source>
</evidence>
<dbReference type="GO" id="GO:0016226">
    <property type="term" value="P:iron-sulfur cluster assembly"/>
    <property type="evidence" value="ECO:0007669"/>
    <property type="project" value="UniProtKB-UniRule"/>
</dbReference>
<feature type="binding site" evidence="9">
    <location>
        <position position="211"/>
    </location>
    <ligand>
        <name>[4Fe-4S] cluster</name>
        <dbReference type="ChEBI" id="CHEBI:49883"/>
    </ligand>
</feature>
<comment type="domain">
    <text evidence="9">The twin Cx2C motifs are involved in the recognition by the mitochondrial MIA40-ERV1 disulfide relay system. The formation of 2 disulfide bonds in the Cx2C motifs through dithiol/disulfide exchange reactions effectively traps the protein in the mitochondrial intermembrane space.</text>
</comment>
<comment type="domain">
    <text evidence="9">The C-terminal domain binds 2 Fe-S clusters but is otherwise mostly in an intrinsically disordered conformation.</text>
</comment>
<feature type="domain" description="Anamorsin C-terminal" evidence="11">
    <location>
        <begin position="191"/>
        <end position="224"/>
    </location>
</feature>
<proteinExistence type="inferred from homology"/>
<dbReference type="GO" id="GO:0046872">
    <property type="term" value="F:metal ion binding"/>
    <property type="evidence" value="ECO:0007669"/>
    <property type="project" value="UniProtKB-KW"/>
</dbReference>
<evidence type="ECO:0000256" key="7">
    <source>
        <dbReference type="ARBA" id="ARBA00023014"/>
    </source>
</evidence>
<comment type="similarity">
    <text evidence="2 9">Belongs to the anamorsin family.</text>
</comment>
<keyword evidence="8 9" id="KW-0496">Mitochondrion</keyword>
<dbReference type="GO" id="GO:0051537">
    <property type="term" value="F:2 iron, 2 sulfur cluster binding"/>
    <property type="evidence" value="ECO:0007669"/>
    <property type="project" value="UniProtKB-UniRule"/>
</dbReference>
<keyword evidence="3 9" id="KW-0004">4Fe-4S</keyword>
<dbReference type="GO" id="GO:0009055">
    <property type="term" value="F:electron transfer activity"/>
    <property type="evidence" value="ECO:0007669"/>
    <property type="project" value="UniProtKB-UniRule"/>
</dbReference>
<feature type="short sequence motif" description="Cx2C motif 2" evidence="9">
    <location>
        <begin position="208"/>
        <end position="211"/>
    </location>
</feature>
<feature type="region of interest" description="Disordered" evidence="10">
    <location>
        <begin position="179"/>
        <end position="198"/>
    </location>
</feature>
<reference evidence="12" key="1">
    <citation type="submission" date="2021-01" db="EMBL/GenBank/DDBJ databases">
        <authorList>
            <person name="Corre E."/>
            <person name="Pelletier E."/>
            <person name="Niang G."/>
            <person name="Scheremetjew M."/>
            <person name="Finn R."/>
            <person name="Kale V."/>
            <person name="Holt S."/>
            <person name="Cochrane G."/>
            <person name="Meng A."/>
            <person name="Brown T."/>
            <person name="Cohen L."/>
        </authorList>
    </citation>
    <scope>NUCLEOTIDE SEQUENCE</scope>
    <source>
        <strain evidence="12">CCMP125</strain>
    </source>
</reference>
<evidence type="ECO:0000256" key="2">
    <source>
        <dbReference type="ARBA" id="ARBA00008169"/>
    </source>
</evidence>
<name>A0A7S2YFW1_9STRA</name>
<evidence type="ECO:0000256" key="4">
    <source>
        <dbReference type="ARBA" id="ARBA00022490"/>
    </source>
</evidence>
<keyword evidence="5 9" id="KW-0479">Metal-binding</keyword>
<evidence type="ECO:0000256" key="6">
    <source>
        <dbReference type="ARBA" id="ARBA00023004"/>
    </source>
</evidence>
<evidence type="ECO:0000256" key="1">
    <source>
        <dbReference type="ARBA" id="ARBA00001966"/>
    </source>
</evidence>
<feature type="region of interest" description="Fe-S binding site B" evidence="9">
    <location>
        <begin position="197"/>
        <end position="211"/>
    </location>
</feature>